<dbReference type="GO" id="GO:0016853">
    <property type="term" value="F:isomerase activity"/>
    <property type="evidence" value="ECO:0007669"/>
    <property type="project" value="UniProtKB-KW"/>
</dbReference>
<dbReference type="Gene3D" id="3.40.50.1240">
    <property type="entry name" value="Phosphoglycerate mutase-like"/>
    <property type="match status" value="1"/>
</dbReference>
<dbReference type="eggNOG" id="COG0406">
    <property type="taxonomic scope" value="Bacteria"/>
</dbReference>
<dbReference type="SUPFAM" id="SSF53254">
    <property type="entry name" value="Phosphoglycerate mutase-like"/>
    <property type="match status" value="1"/>
</dbReference>
<dbReference type="GO" id="GO:0005737">
    <property type="term" value="C:cytoplasm"/>
    <property type="evidence" value="ECO:0007669"/>
    <property type="project" value="TreeGrafter"/>
</dbReference>
<dbReference type="InterPro" id="IPR029033">
    <property type="entry name" value="His_PPase_superfam"/>
</dbReference>
<evidence type="ECO:0000256" key="2">
    <source>
        <dbReference type="PIRSR" id="PIRSR613078-2"/>
    </source>
</evidence>
<dbReference type="InterPro" id="IPR050275">
    <property type="entry name" value="PGM_Phosphatase"/>
</dbReference>
<dbReference type="GO" id="GO:0016791">
    <property type="term" value="F:phosphatase activity"/>
    <property type="evidence" value="ECO:0007669"/>
    <property type="project" value="TreeGrafter"/>
</dbReference>
<dbReference type="CDD" id="cd07067">
    <property type="entry name" value="HP_PGM_like"/>
    <property type="match status" value="1"/>
</dbReference>
<dbReference type="AlphaFoldDB" id="Q220I7"/>
<evidence type="ECO:0000313" key="3">
    <source>
        <dbReference type="EMBL" id="ABD68566.1"/>
    </source>
</evidence>
<dbReference type="InterPro" id="IPR013078">
    <property type="entry name" value="His_Pase_superF_clade-1"/>
</dbReference>
<dbReference type="OrthoDB" id="9783269at2"/>
<keyword evidence="3" id="KW-0413">Isomerase</keyword>
<accession>Q220I7</accession>
<organism evidence="3 4">
    <name type="scientific">Albidiferax ferrireducens (strain ATCC BAA-621 / DSM 15236 / T118)</name>
    <name type="common">Rhodoferax ferrireducens</name>
    <dbReference type="NCBI Taxonomy" id="338969"/>
    <lineage>
        <taxon>Bacteria</taxon>
        <taxon>Pseudomonadati</taxon>
        <taxon>Pseudomonadota</taxon>
        <taxon>Betaproteobacteria</taxon>
        <taxon>Burkholderiales</taxon>
        <taxon>Comamonadaceae</taxon>
        <taxon>Rhodoferax</taxon>
    </lineage>
</organism>
<reference evidence="4" key="1">
    <citation type="submission" date="2006-02" db="EMBL/GenBank/DDBJ databases">
        <title>Complete sequence of chromosome of Rhodoferax ferrireducens DSM 15236.</title>
        <authorList>
            <person name="Copeland A."/>
            <person name="Lucas S."/>
            <person name="Lapidus A."/>
            <person name="Barry K."/>
            <person name="Detter J.C."/>
            <person name="Glavina del Rio T."/>
            <person name="Hammon N."/>
            <person name="Israni S."/>
            <person name="Pitluck S."/>
            <person name="Brettin T."/>
            <person name="Bruce D."/>
            <person name="Han C."/>
            <person name="Tapia R."/>
            <person name="Gilna P."/>
            <person name="Kiss H."/>
            <person name="Schmutz J."/>
            <person name="Larimer F."/>
            <person name="Land M."/>
            <person name="Kyrpides N."/>
            <person name="Ivanova N."/>
            <person name="Richardson P."/>
        </authorList>
    </citation>
    <scope>NUCLEOTIDE SEQUENCE [LARGE SCALE GENOMIC DNA]</scope>
    <source>
        <strain evidence="4">ATCC BAA-621 / DSM 15236 / T118</strain>
    </source>
</reference>
<dbReference type="SMART" id="SM00855">
    <property type="entry name" value="PGAM"/>
    <property type="match status" value="1"/>
</dbReference>
<feature type="active site" description="Proton donor/acceptor" evidence="1">
    <location>
        <position position="84"/>
    </location>
</feature>
<dbReference type="PANTHER" id="PTHR48100">
    <property type="entry name" value="BROAD-SPECIFICITY PHOSPHATASE YOR283W-RELATED"/>
    <property type="match status" value="1"/>
</dbReference>
<dbReference type="RefSeq" id="WP_011463139.1">
    <property type="nucleotide sequence ID" value="NC_007908.1"/>
</dbReference>
<evidence type="ECO:0000256" key="1">
    <source>
        <dbReference type="PIRSR" id="PIRSR613078-1"/>
    </source>
</evidence>
<protein>
    <submittedName>
        <fullName evidence="3">Phosphoglycerate mutase</fullName>
        <ecNumber evidence="3">5.4.2.-</ecNumber>
    </submittedName>
</protein>
<feature type="active site" description="Tele-phosphohistidine intermediate" evidence="1">
    <location>
        <position position="11"/>
    </location>
</feature>
<feature type="binding site" evidence="2">
    <location>
        <position position="60"/>
    </location>
    <ligand>
        <name>substrate</name>
    </ligand>
</feature>
<name>Q220I7_ALBFT</name>
<dbReference type="KEGG" id="rfr:Rfer_0816"/>
<dbReference type="PANTHER" id="PTHR48100:SF62">
    <property type="entry name" value="GLUCOSYL-3-PHOSPHOGLYCERATE PHOSPHATASE"/>
    <property type="match status" value="1"/>
</dbReference>
<keyword evidence="4" id="KW-1185">Reference proteome</keyword>
<evidence type="ECO:0000313" key="4">
    <source>
        <dbReference type="Proteomes" id="UP000008332"/>
    </source>
</evidence>
<dbReference type="HOGENOM" id="CLU_033323_9_5_4"/>
<dbReference type="Proteomes" id="UP000008332">
    <property type="component" value="Chromosome"/>
</dbReference>
<dbReference type="Pfam" id="PF00300">
    <property type="entry name" value="His_Phos_1"/>
    <property type="match status" value="1"/>
</dbReference>
<proteinExistence type="predicted"/>
<dbReference type="STRING" id="338969.Rfer_0816"/>
<gene>
    <name evidence="3" type="ordered locus">Rfer_0816</name>
</gene>
<sequence length="212" mass="23652">MHATRIIAIRHGETAWNVDTRIQGQLDIELNAKGRWQVHRLAKALAREPISAIYSSHLRRAHDTARAISSATGRTLQTHAGLRERGFGVFEGKTFAELEAVWPEQALRWRKRDPLWAPEGGESLTDLRERITRTASELAARHVGEQIVLVAHGGVMDVLYRAATGQELQAPRTWDLGNAAINRLLWTPGGFTLVGWSDTRHLDDDALDETSA</sequence>
<feature type="binding site" evidence="2">
    <location>
        <begin position="10"/>
        <end position="17"/>
    </location>
    <ligand>
        <name>substrate</name>
    </ligand>
</feature>
<dbReference type="EMBL" id="CP000267">
    <property type="protein sequence ID" value="ABD68566.1"/>
    <property type="molecule type" value="Genomic_DNA"/>
</dbReference>
<dbReference type="EC" id="5.4.2.-" evidence="3"/>